<dbReference type="CDD" id="cd02214">
    <property type="entry name" value="cupin_MJ1618"/>
    <property type="match status" value="1"/>
</dbReference>
<dbReference type="InterPro" id="IPR014710">
    <property type="entry name" value="RmlC-like_jellyroll"/>
</dbReference>
<reference evidence="3" key="1">
    <citation type="submission" date="2017-08" db="EMBL/GenBank/DDBJ databases">
        <title>A dynamic microbial community with high functional redundancy inhabits the cold, oxic subseafloor aquifer.</title>
        <authorList>
            <person name="Tully B.J."/>
            <person name="Wheat C.G."/>
            <person name="Glazer B.T."/>
            <person name="Huber J.A."/>
        </authorList>
    </citation>
    <scope>NUCLEOTIDE SEQUENCE [LARGE SCALE GENOMIC DNA]</scope>
</reference>
<dbReference type="PANTHER" id="PTHR36114">
    <property type="entry name" value="16.7 KDA PROTEIN IN WHIE LOCUS"/>
    <property type="match status" value="1"/>
</dbReference>
<dbReference type="Proteomes" id="UP000218767">
    <property type="component" value="Unassembled WGS sequence"/>
</dbReference>
<evidence type="ECO:0000259" key="1">
    <source>
        <dbReference type="Pfam" id="PF07883"/>
    </source>
</evidence>
<dbReference type="Gene3D" id="2.60.120.10">
    <property type="entry name" value="Jelly Rolls"/>
    <property type="match status" value="1"/>
</dbReference>
<dbReference type="PANTHER" id="PTHR36114:SF1">
    <property type="entry name" value="16.7 KDA PROTEIN IN WHIE LOCUS"/>
    <property type="match status" value="1"/>
</dbReference>
<sequence>MIKKRDCSDEYYFEEGCHIIETSNSVDDEDVSIAQARVEPGQRTKWHYLENTTERYVILSGSGLVEVGTEEPCDITTGDVVIVPANTRQRIKNTGENDLLFLAICSPRFQKKNYRDGSI</sequence>
<dbReference type="InterPro" id="IPR011051">
    <property type="entry name" value="RmlC_Cupin_sf"/>
</dbReference>
<proteinExistence type="predicted"/>
<dbReference type="AlphaFoldDB" id="A0A2A4XFW4"/>
<dbReference type="SUPFAM" id="SSF51182">
    <property type="entry name" value="RmlC-like cupins"/>
    <property type="match status" value="1"/>
</dbReference>
<dbReference type="Pfam" id="PF07883">
    <property type="entry name" value="Cupin_2"/>
    <property type="match status" value="1"/>
</dbReference>
<evidence type="ECO:0000313" key="3">
    <source>
        <dbReference type="Proteomes" id="UP000218767"/>
    </source>
</evidence>
<organism evidence="2 3">
    <name type="scientific">SAR86 cluster bacterium</name>
    <dbReference type="NCBI Taxonomy" id="2030880"/>
    <lineage>
        <taxon>Bacteria</taxon>
        <taxon>Pseudomonadati</taxon>
        <taxon>Pseudomonadota</taxon>
        <taxon>Gammaproteobacteria</taxon>
        <taxon>SAR86 cluster</taxon>
    </lineage>
</organism>
<evidence type="ECO:0000313" key="2">
    <source>
        <dbReference type="EMBL" id="PCI81386.1"/>
    </source>
</evidence>
<feature type="domain" description="Cupin type-2" evidence="1">
    <location>
        <begin position="37"/>
        <end position="104"/>
    </location>
</feature>
<dbReference type="EMBL" id="NVUL01000005">
    <property type="protein sequence ID" value="PCI81386.1"/>
    <property type="molecule type" value="Genomic_DNA"/>
</dbReference>
<protein>
    <submittedName>
        <fullName evidence="2">Cupin</fullName>
    </submittedName>
</protein>
<accession>A0A2A4XFW4</accession>
<name>A0A2A4XFW4_9GAMM</name>
<dbReference type="InterPro" id="IPR052044">
    <property type="entry name" value="PKS_Associated_Protein"/>
</dbReference>
<gene>
    <name evidence="2" type="ORF">COB20_01705</name>
</gene>
<dbReference type="InterPro" id="IPR013096">
    <property type="entry name" value="Cupin_2"/>
</dbReference>
<comment type="caution">
    <text evidence="2">The sequence shown here is derived from an EMBL/GenBank/DDBJ whole genome shotgun (WGS) entry which is preliminary data.</text>
</comment>